<protein>
    <recommendedName>
        <fullName evidence="8">L-lactate dehydrogenase</fullName>
        <ecNumber evidence="8">1.1.-.-</ecNumber>
    </recommendedName>
</protein>
<comment type="catalytic activity">
    <reaction evidence="8">
        <text>(S)-lactate + A = pyruvate + AH2</text>
        <dbReference type="Rhea" id="RHEA:45816"/>
        <dbReference type="ChEBI" id="CHEBI:13193"/>
        <dbReference type="ChEBI" id="CHEBI:15361"/>
        <dbReference type="ChEBI" id="CHEBI:16651"/>
        <dbReference type="ChEBI" id="CHEBI:17499"/>
    </reaction>
</comment>
<dbReference type="InterPro" id="IPR013785">
    <property type="entry name" value="Aldolase_TIM"/>
</dbReference>
<proteinExistence type="inferred from homology"/>
<dbReference type="GO" id="GO:0009060">
    <property type="term" value="P:aerobic respiration"/>
    <property type="evidence" value="ECO:0007669"/>
    <property type="project" value="TreeGrafter"/>
</dbReference>
<evidence type="ECO:0000256" key="2">
    <source>
        <dbReference type="ARBA" id="ARBA00022475"/>
    </source>
</evidence>
<dbReference type="NCBIfam" id="NF033901">
    <property type="entry name" value="L_lactate_LldD"/>
    <property type="match status" value="1"/>
</dbReference>
<dbReference type="CDD" id="cd02809">
    <property type="entry name" value="alpha_hydroxyacid_oxid_FMN"/>
    <property type="match status" value="1"/>
</dbReference>
<feature type="binding site" evidence="10">
    <location>
        <begin position="306"/>
        <end position="310"/>
    </location>
    <ligand>
        <name>FMN</name>
        <dbReference type="ChEBI" id="CHEBI:58210"/>
    </ligand>
</feature>
<evidence type="ECO:0000313" key="12">
    <source>
        <dbReference type="EMBL" id="VVO28085.1"/>
    </source>
</evidence>
<evidence type="ECO:0000256" key="5">
    <source>
        <dbReference type="ARBA" id="ARBA00023002"/>
    </source>
</evidence>
<feature type="binding site" evidence="8 10">
    <location>
        <position position="251"/>
    </location>
    <ligand>
        <name>FMN</name>
        <dbReference type="ChEBI" id="CHEBI:58210"/>
    </ligand>
</feature>
<dbReference type="EC" id="1.1.-.-" evidence="8"/>
<feature type="binding site" evidence="8">
    <location>
        <position position="164"/>
    </location>
    <ligand>
        <name>substrate</name>
    </ligand>
</feature>
<dbReference type="PIRSF" id="PIRSF000138">
    <property type="entry name" value="Al-hdrx_acd_dh"/>
    <property type="match status" value="1"/>
</dbReference>
<evidence type="ECO:0000256" key="6">
    <source>
        <dbReference type="ARBA" id="ARBA00023136"/>
    </source>
</evidence>
<evidence type="ECO:0000256" key="3">
    <source>
        <dbReference type="ARBA" id="ARBA00022630"/>
    </source>
</evidence>
<feature type="binding site" evidence="8 10">
    <location>
        <position position="106"/>
    </location>
    <ligand>
        <name>FMN</name>
        <dbReference type="ChEBI" id="CHEBI:58210"/>
    </ligand>
</feature>
<feature type="binding site" evidence="10">
    <location>
        <position position="129"/>
    </location>
    <ligand>
        <name>glyoxylate</name>
        <dbReference type="ChEBI" id="CHEBI:36655"/>
    </ligand>
</feature>
<reference evidence="12 13" key="1">
    <citation type="submission" date="2019-09" db="EMBL/GenBank/DDBJ databases">
        <authorList>
            <person name="Chandra G."/>
            <person name="Truman W A."/>
        </authorList>
    </citation>
    <scope>NUCLEOTIDE SEQUENCE [LARGE SCALE GENOMIC DNA]</scope>
    <source>
        <strain evidence="12">PS712</strain>
    </source>
</reference>
<evidence type="ECO:0000256" key="4">
    <source>
        <dbReference type="ARBA" id="ARBA00022643"/>
    </source>
</evidence>
<evidence type="ECO:0000256" key="9">
    <source>
        <dbReference type="PIRSR" id="PIRSR000138-1"/>
    </source>
</evidence>
<accession>A0A5E7EMJ6</accession>
<comment type="subcellular location">
    <subcellularLocation>
        <location evidence="8">Cell inner membrane</location>
        <topology evidence="8">Peripheral membrane protein</topology>
    </subcellularLocation>
</comment>
<dbReference type="PROSITE" id="PS00557">
    <property type="entry name" value="FMN_HYDROXY_ACID_DH_1"/>
    <property type="match status" value="1"/>
</dbReference>
<evidence type="ECO:0000259" key="11">
    <source>
        <dbReference type="PROSITE" id="PS51349"/>
    </source>
</evidence>
<keyword evidence="3 8" id="KW-0285">Flavoprotein</keyword>
<feature type="binding site" evidence="10">
    <location>
        <position position="273"/>
    </location>
    <ligand>
        <name>FMN</name>
        <dbReference type="ChEBI" id="CHEBI:58210"/>
    </ligand>
</feature>
<feature type="binding site" evidence="8 10">
    <location>
        <position position="155"/>
    </location>
    <ligand>
        <name>FMN</name>
        <dbReference type="ChEBI" id="CHEBI:58210"/>
    </ligand>
</feature>
<feature type="binding site" evidence="10">
    <location>
        <begin position="329"/>
        <end position="330"/>
    </location>
    <ligand>
        <name>FMN</name>
        <dbReference type="ChEBI" id="CHEBI:58210"/>
    </ligand>
</feature>
<comment type="similarity">
    <text evidence="7 8">Belongs to the FMN-dependent alpha-hydroxy acid dehydrogenase family.</text>
</comment>
<feature type="binding site" evidence="8">
    <location>
        <position position="129"/>
    </location>
    <ligand>
        <name>substrate</name>
    </ligand>
</feature>
<dbReference type="InterPro" id="IPR000262">
    <property type="entry name" value="FMN-dep_DH"/>
</dbReference>
<comment type="subunit">
    <text evidence="8">Homotetramer.</text>
</comment>
<feature type="binding site" evidence="10">
    <location>
        <position position="164"/>
    </location>
    <ligand>
        <name>glyoxylate</name>
        <dbReference type="ChEBI" id="CHEBI:36655"/>
    </ligand>
</feature>
<organism evidence="12 13">
    <name type="scientific">Pseudomonas fluorescens</name>
    <dbReference type="NCBI Taxonomy" id="294"/>
    <lineage>
        <taxon>Bacteria</taxon>
        <taxon>Pseudomonadati</taxon>
        <taxon>Pseudomonadota</taxon>
        <taxon>Gammaproteobacteria</taxon>
        <taxon>Pseudomonadales</taxon>
        <taxon>Pseudomonadaceae</taxon>
        <taxon>Pseudomonas</taxon>
    </lineage>
</organism>
<dbReference type="RefSeq" id="WP_150704587.1">
    <property type="nucleotide sequence ID" value="NZ_CABVIB010000031.1"/>
</dbReference>
<feature type="binding site" evidence="8">
    <location>
        <position position="278"/>
    </location>
    <ligand>
        <name>substrate</name>
    </ligand>
</feature>
<dbReference type="InterPro" id="IPR020920">
    <property type="entry name" value="LldD"/>
</dbReference>
<feature type="binding site" evidence="8">
    <location>
        <position position="24"/>
    </location>
    <ligand>
        <name>substrate</name>
    </ligand>
</feature>
<evidence type="ECO:0000256" key="8">
    <source>
        <dbReference type="HAMAP-Rule" id="MF_01559"/>
    </source>
</evidence>
<feature type="binding site" evidence="10">
    <location>
        <position position="278"/>
    </location>
    <ligand>
        <name>glyoxylate</name>
        <dbReference type="ChEBI" id="CHEBI:36655"/>
    </ligand>
</feature>
<dbReference type="SUPFAM" id="SSF51395">
    <property type="entry name" value="FMN-linked oxidoreductases"/>
    <property type="match status" value="1"/>
</dbReference>
<feature type="active site" description="Proton acceptor" evidence="8 9">
    <location>
        <position position="275"/>
    </location>
</feature>
<dbReference type="InterPro" id="IPR012133">
    <property type="entry name" value="Alpha-hydoxy_acid_DH_FMN"/>
</dbReference>
<keyword evidence="2 8" id="KW-1003">Cell membrane</keyword>
<dbReference type="GO" id="GO:0006089">
    <property type="term" value="P:lactate metabolic process"/>
    <property type="evidence" value="ECO:0007669"/>
    <property type="project" value="UniProtKB-UniRule"/>
</dbReference>
<dbReference type="EMBL" id="CABVIB010000031">
    <property type="protein sequence ID" value="VVO28085.1"/>
    <property type="molecule type" value="Genomic_DNA"/>
</dbReference>
<dbReference type="GO" id="GO:0004459">
    <property type="term" value="F:L-lactate dehydrogenase (NAD+) activity"/>
    <property type="evidence" value="ECO:0007669"/>
    <property type="project" value="UniProtKB-UniRule"/>
</dbReference>
<dbReference type="HAMAP" id="MF_01559">
    <property type="entry name" value="L_lact_dehydr"/>
    <property type="match status" value="1"/>
</dbReference>
<evidence type="ECO:0000313" key="13">
    <source>
        <dbReference type="Proteomes" id="UP000326018"/>
    </source>
</evidence>
<feature type="binding site" evidence="8 10">
    <location>
        <position position="127"/>
    </location>
    <ligand>
        <name>FMN</name>
        <dbReference type="ChEBI" id="CHEBI:58210"/>
    </ligand>
</feature>
<dbReference type="AlphaFoldDB" id="A0A5E7EMJ6"/>
<feature type="binding site" evidence="10">
    <location>
        <begin position="77"/>
        <end position="79"/>
    </location>
    <ligand>
        <name>FMN</name>
        <dbReference type="ChEBI" id="CHEBI:58210"/>
    </ligand>
</feature>
<sequence>MIISSASDYREAARRKLPRFLFDYIDGGAYAEHTLRANSADLTGISLRQRILKNVETLSLETTLFDQPLSMPIVLAPVGLTGMFARRGEVQAVKAAQNKGIPLCLSTVSVCSIEEVVAQSEQAIWFQLYVLKDRGFMRNALERAKAAGVKNLVFTVDMPTPGARYRDAHSGMSGPFASSRRMLQAMTRPDWAFNVGLMGRPHDLGNISRYLGKAVTLEDYMGWLANNFDPSISWSDLEWIRDFWKGPMIIKGILDPQDAKDAVSFGADGIVVSNHGGRQLDGVLSTTKALPPIKQAIGDDLTVLVDSGIRSGLDVVRMLALGAKGVLLGRSMAYALAADGQRGVENMLNIFAREMRVAMTLTGVTSIGQIDGTTLVQAANANALNA</sequence>
<comment type="cofactor">
    <cofactor evidence="1 8">
        <name>FMN</name>
        <dbReference type="ChEBI" id="CHEBI:58210"/>
    </cofactor>
</comment>
<keyword evidence="6 8" id="KW-0472">Membrane</keyword>
<dbReference type="FunFam" id="3.20.20.70:FF:000029">
    <property type="entry name" value="L-lactate dehydrogenase"/>
    <property type="match status" value="1"/>
</dbReference>
<dbReference type="Gene3D" id="3.20.20.70">
    <property type="entry name" value="Aldolase class I"/>
    <property type="match status" value="1"/>
</dbReference>
<dbReference type="GO" id="GO:0005886">
    <property type="term" value="C:plasma membrane"/>
    <property type="evidence" value="ECO:0007669"/>
    <property type="project" value="UniProtKB-SubCell"/>
</dbReference>
<dbReference type="OrthoDB" id="9770452at2"/>
<dbReference type="InterPro" id="IPR008259">
    <property type="entry name" value="FMN_hydac_DH_AS"/>
</dbReference>
<keyword evidence="4 8" id="KW-0288">FMN</keyword>
<dbReference type="Pfam" id="PF01070">
    <property type="entry name" value="FMN_dh"/>
    <property type="match status" value="1"/>
</dbReference>
<comment type="function">
    <text evidence="8">Catalyzes the conversion of L-lactate to pyruvate. Is coupled to the respiratory chain.</text>
</comment>
<dbReference type="GO" id="GO:0010181">
    <property type="term" value="F:FMN binding"/>
    <property type="evidence" value="ECO:0007669"/>
    <property type="project" value="InterPro"/>
</dbReference>
<dbReference type="PANTHER" id="PTHR10578">
    <property type="entry name" value="S -2-HYDROXY-ACID OXIDASE-RELATED"/>
    <property type="match status" value="1"/>
</dbReference>
<dbReference type="Proteomes" id="UP000326018">
    <property type="component" value="Unassembled WGS sequence"/>
</dbReference>
<feature type="domain" description="FMN hydroxy acid dehydrogenase" evidence="11">
    <location>
        <begin position="1"/>
        <end position="380"/>
    </location>
</feature>
<dbReference type="NCBIfam" id="NF008398">
    <property type="entry name" value="PRK11197.1"/>
    <property type="match status" value="1"/>
</dbReference>
<dbReference type="PROSITE" id="PS51349">
    <property type="entry name" value="FMN_HYDROXY_ACID_DH_2"/>
    <property type="match status" value="1"/>
</dbReference>
<dbReference type="InterPro" id="IPR037396">
    <property type="entry name" value="FMN_HAD"/>
</dbReference>
<evidence type="ECO:0000256" key="7">
    <source>
        <dbReference type="ARBA" id="ARBA00024042"/>
    </source>
</evidence>
<gene>
    <name evidence="8 12" type="primary">lldD</name>
    <name evidence="12" type="ORF">PS712_04784</name>
</gene>
<dbReference type="PANTHER" id="PTHR10578:SF85">
    <property type="entry name" value="L-LACTATE DEHYDROGENASE"/>
    <property type="match status" value="1"/>
</dbReference>
<feature type="binding site" evidence="8">
    <location>
        <begin position="306"/>
        <end position="330"/>
    </location>
    <ligand>
        <name>FMN</name>
        <dbReference type="ChEBI" id="CHEBI:58210"/>
    </ligand>
</feature>
<evidence type="ECO:0000256" key="10">
    <source>
        <dbReference type="PIRSR" id="PIRSR000138-2"/>
    </source>
</evidence>
<keyword evidence="5 8" id="KW-0560">Oxidoreductase</keyword>
<feature type="binding site" evidence="10">
    <location>
        <position position="24"/>
    </location>
    <ligand>
        <name>glyoxylate</name>
        <dbReference type="ChEBI" id="CHEBI:36655"/>
    </ligand>
</feature>
<evidence type="ECO:0000256" key="1">
    <source>
        <dbReference type="ARBA" id="ARBA00001917"/>
    </source>
</evidence>
<name>A0A5E7EMJ6_PSEFL</name>
<feature type="binding site" evidence="10">
    <location>
        <position position="275"/>
    </location>
    <ligand>
        <name>glyoxylate</name>
        <dbReference type="ChEBI" id="CHEBI:36655"/>
    </ligand>
</feature>
<keyword evidence="8" id="KW-0997">Cell inner membrane</keyword>